<dbReference type="PANTHER" id="PTHR43280:SF32">
    <property type="entry name" value="TRANSCRIPTIONAL REGULATORY PROTEIN"/>
    <property type="match status" value="1"/>
</dbReference>
<evidence type="ECO:0000313" key="5">
    <source>
        <dbReference type="EMBL" id="SDC16530.1"/>
    </source>
</evidence>
<dbReference type="PANTHER" id="PTHR43280">
    <property type="entry name" value="ARAC-FAMILY TRANSCRIPTIONAL REGULATOR"/>
    <property type="match status" value="1"/>
</dbReference>
<dbReference type="InterPro" id="IPR009057">
    <property type="entry name" value="Homeodomain-like_sf"/>
</dbReference>
<dbReference type="InterPro" id="IPR018060">
    <property type="entry name" value="HTH_AraC"/>
</dbReference>
<dbReference type="SUPFAM" id="SSF46689">
    <property type="entry name" value="Homeodomain-like"/>
    <property type="match status" value="1"/>
</dbReference>
<dbReference type="Pfam" id="PF12833">
    <property type="entry name" value="HTH_18"/>
    <property type="match status" value="1"/>
</dbReference>
<sequence>MNVMKPTSLEAFYEEAAAWSGMEVDALLPSGISKDVGHFNVFDIAATIEAVRRKKAMPYNRRAYYKISLIRGKNRAEYADKVIEITNNALLFATPKVPYHWIPQDPDQRGQFCVFTDAFLVKNKSGVVLEELPIFQPGGYPVFEITDEQAAEIGQVFAKMKKEIASDYAFKYDLLRTYVLELIHYGQKLQPSTALAASSNAAARVTALFIELLERQFPVESPRQQLLLRTAKDYANRLAVHVNHLNKVLKENTGKTTTALISSRVLQEAKILLKQTDWTISEIAYSLGFEEVAHFSNFFKKQTAVTPVAFRS</sequence>
<dbReference type="EMBL" id="FMZO01000001">
    <property type="protein sequence ID" value="SDC16530.1"/>
    <property type="molecule type" value="Genomic_DNA"/>
</dbReference>
<dbReference type="STRING" id="1285928.SAMN04487894_101497"/>
<name>A0A1G6JCW3_NIADE</name>
<dbReference type="AlphaFoldDB" id="A0A1G6JCW3"/>
<keyword evidence="6" id="KW-1185">Reference proteome</keyword>
<dbReference type="PRINTS" id="PR00032">
    <property type="entry name" value="HTHARAC"/>
</dbReference>
<dbReference type="Gene3D" id="1.10.10.60">
    <property type="entry name" value="Homeodomain-like"/>
    <property type="match status" value="1"/>
</dbReference>
<dbReference type="OrthoDB" id="629929at2"/>
<keyword evidence="3" id="KW-0804">Transcription</keyword>
<dbReference type="PROSITE" id="PS01124">
    <property type="entry name" value="HTH_ARAC_FAMILY_2"/>
    <property type="match status" value="1"/>
</dbReference>
<keyword evidence="2 5" id="KW-0238">DNA-binding</keyword>
<evidence type="ECO:0000256" key="2">
    <source>
        <dbReference type="ARBA" id="ARBA00023125"/>
    </source>
</evidence>
<dbReference type="GO" id="GO:0043565">
    <property type="term" value="F:sequence-specific DNA binding"/>
    <property type="evidence" value="ECO:0007669"/>
    <property type="project" value="InterPro"/>
</dbReference>
<feature type="domain" description="HTH araC/xylS-type" evidence="4">
    <location>
        <begin position="203"/>
        <end position="312"/>
    </location>
</feature>
<keyword evidence="1" id="KW-0805">Transcription regulation</keyword>
<reference evidence="6" key="1">
    <citation type="submission" date="2016-10" db="EMBL/GenBank/DDBJ databases">
        <authorList>
            <person name="Varghese N."/>
            <person name="Submissions S."/>
        </authorList>
    </citation>
    <scope>NUCLEOTIDE SEQUENCE [LARGE SCALE GENOMIC DNA]</scope>
    <source>
        <strain evidence="6">DSM 25811 / CCM 8410 / LMG 26954 / E90</strain>
    </source>
</reference>
<dbReference type="InterPro" id="IPR020449">
    <property type="entry name" value="Tscrpt_reg_AraC-type_HTH"/>
</dbReference>
<evidence type="ECO:0000259" key="4">
    <source>
        <dbReference type="PROSITE" id="PS01124"/>
    </source>
</evidence>
<dbReference type="RefSeq" id="WP_090388426.1">
    <property type="nucleotide sequence ID" value="NZ_FMZO01000001.1"/>
</dbReference>
<dbReference type="Proteomes" id="UP000198757">
    <property type="component" value="Unassembled WGS sequence"/>
</dbReference>
<accession>A0A1G6JCW3</accession>
<organism evidence="5 6">
    <name type="scientific">Niabella drilacis (strain DSM 25811 / CCM 8410 / CCUG 62505 / LMG 26954 / E90)</name>
    <dbReference type="NCBI Taxonomy" id="1285928"/>
    <lineage>
        <taxon>Bacteria</taxon>
        <taxon>Pseudomonadati</taxon>
        <taxon>Bacteroidota</taxon>
        <taxon>Chitinophagia</taxon>
        <taxon>Chitinophagales</taxon>
        <taxon>Chitinophagaceae</taxon>
        <taxon>Niabella</taxon>
    </lineage>
</organism>
<evidence type="ECO:0000313" key="6">
    <source>
        <dbReference type="Proteomes" id="UP000198757"/>
    </source>
</evidence>
<proteinExistence type="predicted"/>
<evidence type="ECO:0000256" key="3">
    <source>
        <dbReference type="ARBA" id="ARBA00023163"/>
    </source>
</evidence>
<gene>
    <name evidence="5" type="ORF">SAMN04487894_101497</name>
</gene>
<dbReference type="GO" id="GO:0003700">
    <property type="term" value="F:DNA-binding transcription factor activity"/>
    <property type="evidence" value="ECO:0007669"/>
    <property type="project" value="InterPro"/>
</dbReference>
<evidence type="ECO:0000256" key="1">
    <source>
        <dbReference type="ARBA" id="ARBA00023015"/>
    </source>
</evidence>
<dbReference type="SMART" id="SM00342">
    <property type="entry name" value="HTH_ARAC"/>
    <property type="match status" value="1"/>
</dbReference>
<protein>
    <submittedName>
        <fullName evidence="5">AraC-type DNA-binding protein</fullName>
    </submittedName>
</protein>